<dbReference type="InterPro" id="IPR017896">
    <property type="entry name" value="4Fe4S_Fe-S-bd"/>
</dbReference>
<evidence type="ECO:0000259" key="1">
    <source>
        <dbReference type="PROSITE" id="PS51379"/>
    </source>
</evidence>
<organism evidence="2 3">
    <name type="scientific">Caldimonas brevitalea</name>
    <dbReference type="NCBI Taxonomy" id="413882"/>
    <lineage>
        <taxon>Bacteria</taxon>
        <taxon>Pseudomonadati</taxon>
        <taxon>Pseudomonadota</taxon>
        <taxon>Betaproteobacteria</taxon>
        <taxon>Burkholderiales</taxon>
        <taxon>Sphaerotilaceae</taxon>
        <taxon>Caldimonas</taxon>
    </lineage>
</organism>
<reference evidence="2 3" key="1">
    <citation type="submission" date="2015-05" db="EMBL/GenBank/DDBJ databases">
        <authorList>
            <person name="Tang B."/>
            <person name="Yu Y."/>
        </authorList>
    </citation>
    <scope>NUCLEOTIDE SEQUENCE [LARGE SCALE GENOMIC DNA]</scope>
    <source>
        <strain evidence="2 3">DSM 7029</strain>
    </source>
</reference>
<dbReference type="AlphaFoldDB" id="A0A0G3BSH8"/>
<evidence type="ECO:0000313" key="2">
    <source>
        <dbReference type="EMBL" id="AKJ29505.1"/>
    </source>
</evidence>
<proteinExistence type="predicted"/>
<gene>
    <name evidence="2" type="ORF">AAW51_2814</name>
</gene>
<name>A0A0G3BSH8_9BURK</name>
<dbReference type="OrthoDB" id="8536890at2"/>
<dbReference type="RefSeq" id="WP_047195108.1">
    <property type="nucleotide sequence ID" value="NZ_CP011371.1"/>
</dbReference>
<dbReference type="EMBL" id="CP011371">
    <property type="protein sequence ID" value="AKJ29505.1"/>
    <property type="molecule type" value="Genomic_DNA"/>
</dbReference>
<dbReference type="PROSITE" id="PS51379">
    <property type="entry name" value="4FE4S_FER_2"/>
    <property type="match status" value="1"/>
</dbReference>
<keyword evidence="3" id="KW-1185">Reference proteome</keyword>
<dbReference type="KEGG" id="pbh:AAW51_2814"/>
<sequence>MPQRIIYLRTDAPPKPAEGRACNGCGVCCADEPCPAGQLVSGRRRGGCSALFWSDAEGRYRCGLLAQPERHLPRTLRWAAPMLARAARRLISAGSGCDSSVVAEVAPRG</sequence>
<evidence type="ECO:0000313" key="3">
    <source>
        <dbReference type="Proteomes" id="UP000035352"/>
    </source>
</evidence>
<feature type="domain" description="4Fe-4S ferredoxin-type" evidence="1">
    <location>
        <begin position="12"/>
        <end position="44"/>
    </location>
</feature>
<dbReference type="Proteomes" id="UP000035352">
    <property type="component" value="Chromosome"/>
</dbReference>
<protein>
    <submittedName>
        <fullName evidence="2">Ferredoxin</fullName>
    </submittedName>
</protein>
<accession>A0A0G3BSH8</accession>